<dbReference type="AlphaFoldDB" id="A0A8B6G462"/>
<keyword evidence="2" id="KW-1185">Reference proteome</keyword>
<evidence type="ECO:0000313" key="1">
    <source>
        <dbReference type="EMBL" id="VDI58383.1"/>
    </source>
</evidence>
<dbReference type="Proteomes" id="UP000596742">
    <property type="component" value="Unassembled WGS sequence"/>
</dbReference>
<accession>A0A8B6G462</accession>
<dbReference type="EMBL" id="UYJE01007844">
    <property type="protein sequence ID" value="VDI58383.1"/>
    <property type="molecule type" value="Genomic_DNA"/>
</dbReference>
<proteinExistence type="predicted"/>
<organism evidence="1 2">
    <name type="scientific">Mytilus galloprovincialis</name>
    <name type="common">Mediterranean mussel</name>
    <dbReference type="NCBI Taxonomy" id="29158"/>
    <lineage>
        <taxon>Eukaryota</taxon>
        <taxon>Metazoa</taxon>
        <taxon>Spiralia</taxon>
        <taxon>Lophotrochozoa</taxon>
        <taxon>Mollusca</taxon>
        <taxon>Bivalvia</taxon>
        <taxon>Autobranchia</taxon>
        <taxon>Pteriomorphia</taxon>
        <taxon>Mytilida</taxon>
        <taxon>Mytiloidea</taxon>
        <taxon>Mytilidae</taxon>
        <taxon>Mytilinae</taxon>
        <taxon>Mytilus</taxon>
    </lineage>
</organism>
<comment type="caution">
    <text evidence="1">The sequence shown here is derived from an EMBL/GenBank/DDBJ whole genome shotgun (WGS) entry which is preliminary data.</text>
</comment>
<evidence type="ECO:0000313" key="2">
    <source>
        <dbReference type="Proteomes" id="UP000596742"/>
    </source>
</evidence>
<name>A0A8B6G462_MYTGA</name>
<reference evidence="1" key="1">
    <citation type="submission" date="2018-11" db="EMBL/GenBank/DDBJ databases">
        <authorList>
            <person name="Alioto T."/>
            <person name="Alioto T."/>
        </authorList>
    </citation>
    <scope>NUCLEOTIDE SEQUENCE</scope>
</reference>
<gene>
    <name evidence="1" type="ORF">MGAL_10B041688</name>
</gene>
<sequence length="132" mass="14845">MRCSTNKIEKDLLQIEQLHQKPFVEKLRKTSGEVVQSLTDIKCALKNHGVLSNGVIDRNDSLSPKVCSLSSPKEFVLQINNGFEESQKLMEETQKAFSENNKLLTEQTHLMSELNYMDKGIGSGTIATSRDM</sequence>
<protein>
    <submittedName>
        <fullName evidence="1">Uncharacterized protein</fullName>
    </submittedName>
</protein>